<protein>
    <submittedName>
        <fullName evidence="3">Uncharacterized protein K02A2.6-like</fullName>
    </submittedName>
</protein>
<dbReference type="InterPro" id="IPR001584">
    <property type="entry name" value="Integrase_cat-core"/>
</dbReference>
<dbReference type="Pfam" id="PF00665">
    <property type="entry name" value="rve"/>
    <property type="match status" value="1"/>
</dbReference>
<evidence type="ECO:0000313" key="2">
    <source>
        <dbReference type="Proteomes" id="UP000694867"/>
    </source>
</evidence>
<dbReference type="RefSeq" id="XP_028968976.1">
    <property type="nucleotide sequence ID" value="XM_029113143.1"/>
</dbReference>
<dbReference type="InterPro" id="IPR050951">
    <property type="entry name" value="Retrovirus_Pol_polyprotein"/>
</dbReference>
<dbReference type="PANTHER" id="PTHR37984">
    <property type="entry name" value="PROTEIN CBG26694"/>
    <property type="match status" value="1"/>
</dbReference>
<dbReference type="GO" id="GO:0015074">
    <property type="term" value="P:DNA integration"/>
    <property type="evidence" value="ECO:0007669"/>
    <property type="project" value="InterPro"/>
</dbReference>
<evidence type="ECO:0000259" key="1">
    <source>
        <dbReference type="PROSITE" id="PS50994"/>
    </source>
</evidence>
<keyword evidence="2" id="KW-1185">Reference proteome</keyword>
<feature type="domain" description="Integrase catalytic" evidence="1">
    <location>
        <begin position="1"/>
        <end position="133"/>
    </location>
</feature>
<feature type="non-terminal residue" evidence="3">
    <location>
        <position position="1"/>
    </location>
</feature>
<accession>A0AAJ7SJL8</accession>
<dbReference type="KEGG" id="goe:114828563"/>
<sequence length="239" mass="27063">KYILLLVDSYSKWLEAFITTNKTSATTLTHLQETMARFGIPKIDVTDNDPTFASAQFDHFCVTNGIRHMTSPPYHPASNGQVERYVNTLKTALEKLSSEGKDLNTSLSLFLFRQYMMSSAAGESPACRMLGRELRSKLDLLKEQPSEHTFTDSPKFMVGETVMARNYQTSGPKWFPGRIARNCGSRICETKALKETKVIVILAQHKLTLEKLVVIRKFQSLSHLNDLNGVQRLYPLEDI</sequence>
<dbReference type="InterPro" id="IPR036397">
    <property type="entry name" value="RNaseH_sf"/>
</dbReference>
<proteinExistence type="predicted"/>
<dbReference type="Proteomes" id="UP000694867">
    <property type="component" value="Unplaced"/>
</dbReference>
<name>A0AAJ7SJL8_9ACAR</name>
<evidence type="ECO:0000313" key="3">
    <source>
        <dbReference type="RefSeq" id="XP_028968976.1"/>
    </source>
</evidence>
<dbReference type="Gene3D" id="3.30.420.10">
    <property type="entry name" value="Ribonuclease H-like superfamily/Ribonuclease H"/>
    <property type="match status" value="1"/>
</dbReference>
<dbReference type="PROSITE" id="PS50994">
    <property type="entry name" value="INTEGRASE"/>
    <property type="match status" value="1"/>
</dbReference>
<dbReference type="GO" id="GO:0003676">
    <property type="term" value="F:nucleic acid binding"/>
    <property type="evidence" value="ECO:0007669"/>
    <property type="project" value="InterPro"/>
</dbReference>
<dbReference type="AlphaFoldDB" id="A0AAJ7SJL8"/>
<dbReference type="PANTHER" id="PTHR37984:SF5">
    <property type="entry name" value="PROTEIN NYNRIN-LIKE"/>
    <property type="match status" value="1"/>
</dbReference>
<dbReference type="InterPro" id="IPR012337">
    <property type="entry name" value="RNaseH-like_sf"/>
</dbReference>
<reference evidence="3" key="1">
    <citation type="submission" date="2025-08" db="UniProtKB">
        <authorList>
            <consortium name="RefSeq"/>
        </authorList>
    </citation>
    <scope>IDENTIFICATION</scope>
</reference>
<organism evidence="2 3">
    <name type="scientific">Galendromus occidentalis</name>
    <name type="common">western predatory mite</name>
    <dbReference type="NCBI Taxonomy" id="34638"/>
    <lineage>
        <taxon>Eukaryota</taxon>
        <taxon>Metazoa</taxon>
        <taxon>Ecdysozoa</taxon>
        <taxon>Arthropoda</taxon>
        <taxon>Chelicerata</taxon>
        <taxon>Arachnida</taxon>
        <taxon>Acari</taxon>
        <taxon>Parasitiformes</taxon>
        <taxon>Mesostigmata</taxon>
        <taxon>Gamasina</taxon>
        <taxon>Phytoseioidea</taxon>
        <taxon>Phytoseiidae</taxon>
        <taxon>Typhlodrominae</taxon>
        <taxon>Galendromus</taxon>
    </lineage>
</organism>
<dbReference type="SUPFAM" id="SSF53098">
    <property type="entry name" value="Ribonuclease H-like"/>
    <property type="match status" value="1"/>
</dbReference>
<gene>
    <name evidence="3" type="primary">LOC114828563</name>
</gene>
<dbReference type="GeneID" id="114828563"/>